<feature type="domain" description="G-patch" evidence="3">
    <location>
        <begin position="270"/>
        <end position="308"/>
    </location>
</feature>
<dbReference type="SMART" id="SM00443">
    <property type="entry name" value="G_patch"/>
    <property type="match status" value="1"/>
</dbReference>
<accession>A0AAN6GJL1</accession>
<feature type="compositionally biased region" description="Low complexity" evidence="2">
    <location>
        <begin position="227"/>
        <end position="236"/>
    </location>
</feature>
<name>A0AAN6GJL1_9BASI</name>
<comment type="caution">
    <text evidence="4">The sequence shown here is derived from an EMBL/GenBank/DDBJ whole genome shotgun (WGS) entry which is preliminary data.</text>
</comment>
<dbReference type="GO" id="GO:0003676">
    <property type="term" value="F:nucleic acid binding"/>
    <property type="evidence" value="ECO:0007669"/>
    <property type="project" value="InterPro"/>
</dbReference>
<feature type="compositionally biased region" description="Low complexity" evidence="2">
    <location>
        <begin position="70"/>
        <end position="86"/>
    </location>
</feature>
<feature type="region of interest" description="Disordered" evidence="2">
    <location>
        <begin position="1"/>
        <end position="261"/>
    </location>
</feature>
<reference evidence="4" key="1">
    <citation type="journal article" date="2023" name="PhytoFront">
        <title>Draft Genome Resources of Seven Strains of Tilletia horrida, Causal Agent of Kernel Smut of Rice.</title>
        <authorList>
            <person name="Khanal S."/>
            <person name="Antony Babu S."/>
            <person name="Zhou X.G."/>
        </authorList>
    </citation>
    <scope>NUCLEOTIDE SEQUENCE</scope>
    <source>
        <strain evidence="4">TX6</strain>
    </source>
</reference>
<dbReference type="InterPro" id="IPR045211">
    <property type="entry name" value="TFP11/STIP/Ntr1"/>
</dbReference>
<feature type="region of interest" description="Disordered" evidence="2">
    <location>
        <begin position="298"/>
        <end position="388"/>
    </location>
</feature>
<protein>
    <recommendedName>
        <fullName evidence="3">G-patch domain-containing protein</fullName>
    </recommendedName>
</protein>
<dbReference type="Pfam" id="PF07842">
    <property type="entry name" value="GCFC"/>
    <property type="match status" value="1"/>
</dbReference>
<feature type="compositionally biased region" description="Basic and acidic residues" evidence="2">
    <location>
        <begin position="354"/>
        <end position="373"/>
    </location>
</feature>
<dbReference type="PROSITE" id="PS50174">
    <property type="entry name" value="G_PATCH"/>
    <property type="match status" value="1"/>
</dbReference>
<organism evidence="4 5">
    <name type="scientific">Tilletia horrida</name>
    <dbReference type="NCBI Taxonomy" id="155126"/>
    <lineage>
        <taxon>Eukaryota</taxon>
        <taxon>Fungi</taxon>
        <taxon>Dikarya</taxon>
        <taxon>Basidiomycota</taxon>
        <taxon>Ustilaginomycotina</taxon>
        <taxon>Exobasidiomycetes</taxon>
        <taxon>Tilletiales</taxon>
        <taxon>Tilletiaceae</taxon>
        <taxon>Tilletia</taxon>
    </lineage>
</organism>
<feature type="compositionally biased region" description="Basic and acidic residues" evidence="2">
    <location>
        <begin position="136"/>
        <end position="148"/>
    </location>
</feature>
<feature type="compositionally biased region" description="Acidic residues" evidence="2">
    <location>
        <begin position="110"/>
        <end position="119"/>
    </location>
</feature>
<evidence type="ECO:0000256" key="1">
    <source>
        <dbReference type="ARBA" id="ARBA00010900"/>
    </source>
</evidence>
<feature type="compositionally biased region" description="Basic and acidic residues" evidence="2">
    <location>
        <begin position="182"/>
        <end position="191"/>
    </location>
</feature>
<keyword evidence="5" id="KW-1185">Reference proteome</keyword>
<dbReference type="PANTHER" id="PTHR23329">
    <property type="entry name" value="TUFTELIN-INTERACTING PROTEIN 11-RELATED"/>
    <property type="match status" value="1"/>
</dbReference>
<sequence length="1016" mass="112598">MRRGLGAKRAADDEGAQARPGSMPFPGIGLKKKAPRGDKYADVVVEDEDDDDEGDDGMIEPSTDIFRANSSIGASSSSSFDLGSESARLGLGSKRKRSTLMAMRARTKDDDDEDADEFMDPVSSASDDSDAEVDEVPSKMSRDRRDRSASPTTFVKETEVSAKPAPSFRPSAFVRGSQEEDGASKGNEKVPSRRGLGSFVSASTIDTTTLPPPPPPTFAMPPPSFGSTATASSSSAFKRRPKAAAEREMPAAAPVPSFATRNSKFNPAAMMMEMGWSGAGLGKEGEGMVNPIEVQLRPEKAGIAFGGRKEMTKQTRQEERRRGHQEGVSASDEEGTESDADDRRGGRRRKTGRKEKDQGKGTGAKEDQRSWTKRERKPRKPKVEHRTYEELIEEAGGVPEMDPSVGKVYDASGREHASVAAALAHHAVPTQAEASTHLPELRHNLRLICDSNRRNLDVLARQGADIFERRRWLRREQEEAERKMASQRALADSLRRILGIVKELESVGALTQKRSKVLMSADPSAESDAEAEQILDSFDPPMARLLNDHRSDVQKYSLDEAVVGSVAPILKNMLRHWDPIRQPALTAIHLSRWQDVLQPERLGLPISEKQQKLKETVMSPYETLMWKLWMPPVRSAINNRWDPSTDPTAPLNLFEVWTPLLPKFILENVVAQLLLPKLTKAVADWTPSWKRRGHHHSSASVELHQILFPWLPILGDRLDELVSESKRKIKSMLKSWKVALPMPPHLSEWKQVIDANEWDSMLLTNIVPKLSARVRDDFEVNPGDQDIKPLEDVLEWRHVVRKSVMSRMLEVEFFGKWLRLLHMWLIQPEMEFEEVAQWYAFWKSWFPADVAELPGIIHGFQKGMKLIDDAANLGDRRNELGLPDLNPLSRAAFTAAQDALDQQQQRSSNGALKAGQPTGANVEVTFRTVVEDAAAAGDLFVLALNRSTPQSGHALYRMADSVEGKGGKGVVFYIDDEVCFAETTAGEDGGAGASGSQFEPVSIDELVELARSRSGK</sequence>
<evidence type="ECO:0000313" key="4">
    <source>
        <dbReference type="EMBL" id="KAK0544512.1"/>
    </source>
</evidence>
<gene>
    <name evidence="4" type="ORF">OC846_006051</name>
</gene>
<proteinExistence type="inferred from homology"/>
<dbReference type="GO" id="GO:0000390">
    <property type="term" value="P:spliceosomal complex disassembly"/>
    <property type="evidence" value="ECO:0007669"/>
    <property type="project" value="InterPro"/>
</dbReference>
<evidence type="ECO:0000256" key="2">
    <source>
        <dbReference type="SAM" id="MobiDB-lite"/>
    </source>
</evidence>
<dbReference type="Proteomes" id="UP001176517">
    <property type="component" value="Unassembled WGS sequence"/>
</dbReference>
<dbReference type="AlphaFoldDB" id="A0AAN6GJL1"/>
<dbReference type="EMBL" id="JAPDMZ010000279">
    <property type="protein sequence ID" value="KAK0544512.1"/>
    <property type="molecule type" value="Genomic_DNA"/>
</dbReference>
<feature type="compositionally biased region" description="Basic residues" evidence="2">
    <location>
        <begin position="374"/>
        <end position="383"/>
    </location>
</feature>
<feature type="compositionally biased region" description="Acidic residues" evidence="2">
    <location>
        <begin position="331"/>
        <end position="340"/>
    </location>
</feature>
<dbReference type="Pfam" id="PF01585">
    <property type="entry name" value="G-patch"/>
    <property type="match status" value="1"/>
</dbReference>
<feature type="compositionally biased region" description="Acidic residues" evidence="2">
    <location>
        <begin position="44"/>
        <end position="58"/>
    </location>
</feature>
<evidence type="ECO:0000259" key="3">
    <source>
        <dbReference type="PROSITE" id="PS50174"/>
    </source>
</evidence>
<dbReference type="InterPro" id="IPR022783">
    <property type="entry name" value="GCFC_dom"/>
</dbReference>
<dbReference type="PANTHER" id="PTHR23329:SF1">
    <property type="entry name" value="TUFTELIN-INTERACTING PROTEIN 11"/>
    <property type="match status" value="1"/>
</dbReference>
<feature type="compositionally biased region" description="Basic and acidic residues" evidence="2">
    <location>
        <begin position="307"/>
        <end position="325"/>
    </location>
</feature>
<dbReference type="GO" id="GO:0071008">
    <property type="term" value="C:U2-type post-mRNA release spliceosomal complex"/>
    <property type="evidence" value="ECO:0007669"/>
    <property type="project" value="TreeGrafter"/>
</dbReference>
<evidence type="ECO:0000313" key="5">
    <source>
        <dbReference type="Proteomes" id="UP001176517"/>
    </source>
</evidence>
<comment type="similarity">
    <text evidence="1">Belongs to the TFP11/STIP family.</text>
</comment>
<feature type="compositionally biased region" description="Pro residues" evidence="2">
    <location>
        <begin position="210"/>
        <end position="224"/>
    </location>
</feature>
<dbReference type="InterPro" id="IPR000467">
    <property type="entry name" value="G_patch_dom"/>
</dbReference>